<organism evidence="2 3">
    <name type="scientific">Steinernema glaseri</name>
    <dbReference type="NCBI Taxonomy" id="37863"/>
    <lineage>
        <taxon>Eukaryota</taxon>
        <taxon>Metazoa</taxon>
        <taxon>Ecdysozoa</taxon>
        <taxon>Nematoda</taxon>
        <taxon>Chromadorea</taxon>
        <taxon>Rhabditida</taxon>
        <taxon>Tylenchina</taxon>
        <taxon>Panagrolaimomorpha</taxon>
        <taxon>Strongyloidoidea</taxon>
        <taxon>Steinernematidae</taxon>
        <taxon>Steinernema</taxon>
    </lineage>
</organism>
<sequence length="133" mass="14697">MFTDGLLAFLSKRWDSAVKRWPLLRRFFGQKEMDIHDERRVPSSPNDSGLGESLSDSAIYGGFSDDDEEITSPIYDLPDSGSFTLSELYGDFSASEDEPCPGCPSCAPPEVSHVRSTDDFGAVEMHVARQITV</sequence>
<accession>A0A1I7ZF14</accession>
<reference evidence="3" key="1">
    <citation type="submission" date="2016-11" db="UniProtKB">
        <authorList>
            <consortium name="WormBaseParasite"/>
        </authorList>
    </citation>
    <scope>IDENTIFICATION</scope>
</reference>
<feature type="region of interest" description="Disordered" evidence="1">
    <location>
        <begin position="35"/>
        <end position="71"/>
    </location>
</feature>
<proteinExistence type="predicted"/>
<name>A0A1I7ZF14_9BILA</name>
<keyword evidence="2" id="KW-1185">Reference proteome</keyword>
<evidence type="ECO:0000256" key="1">
    <source>
        <dbReference type="SAM" id="MobiDB-lite"/>
    </source>
</evidence>
<evidence type="ECO:0000313" key="2">
    <source>
        <dbReference type="Proteomes" id="UP000095287"/>
    </source>
</evidence>
<evidence type="ECO:0000313" key="3">
    <source>
        <dbReference type="WBParaSite" id="L893_g25795.t1"/>
    </source>
</evidence>
<dbReference type="AlphaFoldDB" id="A0A1I7ZF14"/>
<dbReference type="WBParaSite" id="L893_g25795.t1">
    <property type="protein sequence ID" value="L893_g25795.t1"/>
    <property type="gene ID" value="L893_g25795"/>
</dbReference>
<dbReference type="Proteomes" id="UP000095287">
    <property type="component" value="Unplaced"/>
</dbReference>
<protein>
    <submittedName>
        <fullName evidence="3">ORF2</fullName>
    </submittedName>
</protein>